<dbReference type="AlphaFoldDB" id="A0A8H9I5L4"/>
<feature type="signal peptide" evidence="1">
    <location>
        <begin position="1"/>
        <end position="27"/>
    </location>
</feature>
<gene>
    <name evidence="2" type="ORF">GCM10011274_00070</name>
    <name evidence="3" type="ORF">JEU11_03260</name>
</gene>
<feature type="chain" id="PRO_5034471424" evidence="1">
    <location>
        <begin position="28"/>
        <end position="133"/>
    </location>
</feature>
<evidence type="ECO:0000256" key="1">
    <source>
        <dbReference type="SAM" id="SignalP"/>
    </source>
</evidence>
<proteinExistence type="predicted"/>
<reference evidence="2" key="2">
    <citation type="submission" date="2020-09" db="EMBL/GenBank/DDBJ databases">
        <authorList>
            <person name="Sun Q."/>
            <person name="Kim S."/>
        </authorList>
    </citation>
    <scope>NUCLEOTIDE SEQUENCE</scope>
    <source>
        <strain evidence="2">KCTC 32337</strain>
    </source>
</reference>
<dbReference type="EMBL" id="JAEILT010000003">
    <property type="protein sequence ID" value="MBJ2135461.1"/>
    <property type="molecule type" value="Genomic_DNA"/>
</dbReference>
<evidence type="ECO:0000313" key="5">
    <source>
        <dbReference type="Proteomes" id="UP000649232"/>
    </source>
</evidence>
<evidence type="ECO:0000313" key="3">
    <source>
        <dbReference type="EMBL" id="MBJ2135461.1"/>
    </source>
</evidence>
<accession>A0A8H9I5L4</accession>
<reference evidence="3 5" key="3">
    <citation type="submission" date="2020-12" db="EMBL/GenBank/DDBJ databases">
        <title>Draft genome sequences of nine environmental bacterial isolates colonizing plastic.</title>
        <authorList>
            <person name="Borre I."/>
            <person name="Sonnenschein E.C."/>
        </authorList>
    </citation>
    <scope>NUCLEOTIDE SEQUENCE [LARGE SCALE GENOMIC DNA]</scope>
    <source>
        <strain evidence="3 5">IB30</strain>
    </source>
</reference>
<protein>
    <submittedName>
        <fullName evidence="2">Uncharacterized protein</fullName>
    </submittedName>
</protein>
<dbReference type="EMBL" id="BMZC01000001">
    <property type="protein sequence ID" value="GGZ46531.1"/>
    <property type="molecule type" value="Genomic_DNA"/>
</dbReference>
<name>A0A8H9I5L4_9ALTE</name>
<organism evidence="2 4">
    <name type="scientific">Paraglaciecola chathamensis</name>
    <dbReference type="NCBI Taxonomy" id="368405"/>
    <lineage>
        <taxon>Bacteria</taxon>
        <taxon>Pseudomonadati</taxon>
        <taxon>Pseudomonadota</taxon>
        <taxon>Gammaproteobacteria</taxon>
        <taxon>Alteromonadales</taxon>
        <taxon>Alteromonadaceae</taxon>
        <taxon>Paraglaciecola</taxon>
    </lineage>
</organism>
<dbReference type="Proteomes" id="UP000622604">
    <property type="component" value="Unassembled WGS sequence"/>
</dbReference>
<evidence type="ECO:0000313" key="2">
    <source>
        <dbReference type="EMBL" id="GGZ46531.1"/>
    </source>
</evidence>
<sequence length="133" mass="14688">MHSTLKARKPILLFAFVSMVLGMNACALESSAENIQTLISGNALKVVNRFGASIIYFDPNGSFEHLAERGQTSSGKWRVTTDSMCATVLPQPNNPAKEFCLNMINRKLGESWTEHDVRNGELKRTLLQGHPAL</sequence>
<evidence type="ECO:0000313" key="4">
    <source>
        <dbReference type="Proteomes" id="UP000622604"/>
    </source>
</evidence>
<reference evidence="2" key="1">
    <citation type="journal article" date="2014" name="Int. J. Syst. Evol. Microbiol.">
        <title>Complete genome sequence of Corynebacterium casei LMG S-19264T (=DSM 44701T), isolated from a smear-ripened cheese.</title>
        <authorList>
            <consortium name="US DOE Joint Genome Institute (JGI-PGF)"/>
            <person name="Walter F."/>
            <person name="Albersmeier A."/>
            <person name="Kalinowski J."/>
            <person name="Ruckert C."/>
        </authorList>
    </citation>
    <scope>NUCLEOTIDE SEQUENCE</scope>
    <source>
        <strain evidence="2">KCTC 32337</strain>
    </source>
</reference>
<comment type="caution">
    <text evidence="2">The sequence shown here is derived from an EMBL/GenBank/DDBJ whole genome shotgun (WGS) entry which is preliminary data.</text>
</comment>
<keyword evidence="1" id="KW-0732">Signal</keyword>
<dbReference type="RefSeq" id="WP_191864984.1">
    <property type="nucleotide sequence ID" value="NZ_BMZC01000001.1"/>
</dbReference>
<dbReference type="Proteomes" id="UP000649232">
    <property type="component" value="Unassembled WGS sequence"/>
</dbReference>